<dbReference type="RefSeq" id="WP_345510776.1">
    <property type="nucleotide sequence ID" value="NZ_BAAAXD010000009.1"/>
</dbReference>
<evidence type="ECO:0000256" key="1">
    <source>
        <dbReference type="SAM" id="MobiDB-lite"/>
    </source>
</evidence>
<evidence type="ECO:0000313" key="3">
    <source>
        <dbReference type="EMBL" id="MFB9576505.1"/>
    </source>
</evidence>
<accession>A0ABV5RF64</accession>
<name>A0ABV5RF64_9ACTN</name>
<feature type="transmembrane region" description="Helical" evidence="2">
    <location>
        <begin position="103"/>
        <end position="120"/>
    </location>
</feature>
<reference evidence="3 4" key="1">
    <citation type="submission" date="2024-09" db="EMBL/GenBank/DDBJ databases">
        <authorList>
            <person name="Sun Q."/>
            <person name="Mori K."/>
        </authorList>
    </citation>
    <scope>NUCLEOTIDE SEQUENCE [LARGE SCALE GENOMIC DNA]</scope>
    <source>
        <strain evidence="3 4">JCM 3331</strain>
    </source>
</reference>
<feature type="transmembrane region" description="Helical" evidence="2">
    <location>
        <begin position="38"/>
        <end position="59"/>
    </location>
</feature>
<proteinExistence type="predicted"/>
<feature type="region of interest" description="Disordered" evidence="1">
    <location>
        <begin position="127"/>
        <end position="147"/>
    </location>
</feature>
<gene>
    <name evidence="3" type="ORF">ACFFTL_30540</name>
</gene>
<keyword evidence="2" id="KW-0812">Transmembrane</keyword>
<keyword evidence="2" id="KW-0472">Membrane</keyword>
<keyword evidence="4" id="KW-1185">Reference proteome</keyword>
<sequence length="147" mass="15662">MTSRTTHLALRGTAAFCALANAVIHLSLVPSHLTEMPYIGILFLVGSVVMLTVAAALALQREPFGAWLIGAITSIGMIIGFLLSRTVGLPDYREAGWEPPYGVLSLVVEGIFVLTFLAWLRESGAGRVADPGPREAPRTKAPPARLP</sequence>
<dbReference type="EMBL" id="JBHMCG010000134">
    <property type="protein sequence ID" value="MFB9576505.1"/>
    <property type="molecule type" value="Genomic_DNA"/>
</dbReference>
<protein>
    <submittedName>
        <fullName evidence="3">Uncharacterized protein</fullName>
    </submittedName>
</protein>
<evidence type="ECO:0000256" key="2">
    <source>
        <dbReference type="SAM" id="Phobius"/>
    </source>
</evidence>
<organism evidence="3 4">
    <name type="scientific">Streptomyces yanii</name>
    <dbReference type="NCBI Taxonomy" id="78510"/>
    <lineage>
        <taxon>Bacteria</taxon>
        <taxon>Bacillati</taxon>
        <taxon>Actinomycetota</taxon>
        <taxon>Actinomycetes</taxon>
        <taxon>Kitasatosporales</taxon>
        <taxon>Streptomycetaceae</taxon>
        <taxon>Streptomyces</taxon>
    </lineage>
</organism>
<keyword evidence="2" id="KW-1133">Transmembrane helix</keyword>
<feature type="transmembrane region" description="Helical" evidence="2">
    <location>
        <begin position="66"/>
        <end position="83"/>
    </location>
</feature>
<evidence type="ECO:0000313" key="4">
    <source>
        <dbReference type="Proteomes" id="UP001589710"/>
    </source>
</evidence>
<comment type="caution">
    <text evidence="3">The sequence shown here is derived from an EMBL/GenBank/DDBJ whole genome shotgun (WGS) entry which is preliminary data.</text>
</comment>
<dbReference type="Proteomes" id="UP001589710">
    <property type="component" value="Unassembled WGS sequence"/>
</dbReference>